<gene>
    <name evidence="2" type="ORF">DES36_105161</name>
</gene>
<protein>
    <submittedName>
        <fullName evidence="2">Uncharacterized protein</fullName>
    </submittedName>
</protein>
<reference evidence="2 3" key="1">
    <citation type="submission" date="2018-06" db="EMBL/GenBank/DDBJ databases">
        <title>Genomic Encyclopedia of Type Strains, Phase IV (KMG-IV): sequencing the most valuable type-strain genomes for metagenomic binning, comparative biology and taxonomic classification.</title>
        <authorList>
            <person name="Goeker M."/>
        </authorList>
    </citation>
    <scope>NUCLEOTIDE SEQUENCE [LARGE SCALE GENOMIC DNA]</scope>
    <source>
        <strain evidence="2 3">DSM 22112</strain>
    </source>
</reference>
<dbReference type="Proteomes" id="UP000253490">
    <property type="component" value="Unassembled WGS sequence"/>
</dbReference>
<dbReference type="RefSeq" id="WP_113920206.1">
    <property type="nucleotide sequence ID" value="NZ_RXYD01000006.1"/>
</dbReference>
<sequence>MISINKIVKIFTLLFIVFVMFVGCGGETQESIDLNNSLETINSKDSPNFKNVENPEEPLDSVDSEKVLDSKNIDNSSEPLNSKDGQVENLTEEDLSTSDKEAGKNLIIGEWMYVKEPNDEYDYIMMITNDKILIGQDQSEWFFKYEYEIVDYDESNKTVQLLAYEIEEIYGSEEKPQLLEPSGIDVYKVIDNILYVTDFNGEESQWKKN</sequence>
<accession>A0A366IA74</accession>
<evidence type="ECO:0000313" key="3">
    <source>
        <dbReference type="Proteomes" id="UP000253490"/>
    </source>
</evidence>
<dbReference type="PROSITE" id="PS51257">
    <property type="entry name" value="PROKAR_LIPOPROTEIN"/>
    <property type="match status" value="1"/>
</dbReference>
<comment type="caution">
    <text evidence="2">The sequence shown here is derived from an EMBL/GenBank/DDBJ whole genome shotgun (WGS) entry which is preliminary data.</text>
</comment>
<feature type="compositionally biased region" description="Polar residues" evidence="1">
    <location>
        <begin position="73"/>
        <end position="84"/>
    </location>
</feature>
<dbReference type="EMBL" id="QNRX01000005">
    <property type="protein sequence ID" value="RBP66776.1"/>
    <property type="molecule type" value="Genomic_DNA"/>
</dbReference>
<evidence type="ECO:0000256" key="1">
    <source>
        <dbReference type="SAM" id="MobiDB-lite"/>
    </source>
</evidence>
<evidence type="ECO:0000313" key="2">
    <source>
        <dbReference type="EMBL" id="RBP66776.1"/>
    </source>
</evidence>
<organism evidence="2 3">
    <name type="scientific">Alkalibaculum bacchi</name>
    <dbReference type="NCBI Taxonomy" id="645887"/>
    <lineage>
        <taxon>Bacteria</taxon>
        <taxon>Bacillati</taxon>
        <taxon>Bacillota</taxon>
        <taxon>Clostridia</taxon>
        <taxon>Eubacteriales</taxon>
        <taxon>Eubacteriaceae</taxon>
        <taxon>Alkalibaculum</taxon>
    </lineage>
</organism>
<name>A0A366IA74_9FIRM</name>
<proteinExistence type="predicted"/>
<keyword evidence="3" id="KW-1185">Reference proteome</keyword>
<dbReference type="AlphaFoldDB" id="A0A366IA74"/>
<feature type="compositionally biased region" description="Basic and acidic residues" evidence="1">
    <location>
        <begin position="63"/>
        <end position="72"/>
    </location>
</feature>
<feature type="region of interest" description="Disordered" evidence="1">
    <location>
        <begin position="44"/>
        <end position="98"/>
    </location>
</feature>